<dbReference type="RefSeq" id="WP_320942392.1">
    <property type="nucleotide sequence ID" value="NZ_CP139368.1"/>
</dbReference>
<dbReference type="PANTHER" id="PTHR24321:SF8">
    <property type="entry name" value="ESTRADIOL 17-BETA-DEHYDROGENASE 8-RELATED"/>
    <property type="match status" value="1"/>
</dbReference>
<evidence type="ECO:0000256" key="1">
    <source>
        <dbReference type="ARBA" id="ARBA00006484"/>
    </source>
</evidence>
<dbReference type="InterPro" id="IPR002347">
    <property type="entry name" value="SDR_fam"/>
</dbReference>
<dbReference type="PRINTS" id="PR00080">
    <property type="entry name" value="SDRFAMILY"/>
</dbReference>
<dbReference type="NCBIfam" id="NF004791">
    <property type="entry name" value="PRK06138.1"/>
    <property type="match status" value="1"/>
</dbReference>
<gene>
    <name evidence="3" type="ORF">SM116_18270</name>
</gene>
<dbReference type="InterPro" id="IPR036291">
    <property type="entry name" value="NAD(P)-bd_dom_sf"/>
</dbReference>
<comment type="similarity">
    <text evidence="1">Belongs to the short-chain dehydrogenases/reductases (SDR) family.</text>
</comment>
<dbReference type="Pfam" id="PF13561">
    <property type="entry name" value="adh_short_C2"/>
    <property type="match status" value="1"/>
</dbReference>
<evidence type="ECO:0000313" key="4">
    <source>
        <dbReference type="Proteomes" id="UP001323798"/>
    </source>
</evidence>
<name>A0ABZ0SKP4_9MICO</name>
<dbReference type="PANTHER" id="PTHR24321">
    <property type="entry name" value="DEHYDROGENASES, SHORT CHAIN"/>
    <property type="match status" value="1"/>
</dbReference>
<protein>
    <submittedName>
        <fullName evidence="3">SDR family oxidoreductase</fullName>
    </submittedName>
</protein>
<sequence length="244" mass="24670">MVIVTGAASGIGRAAAELMHSRGARVVIADINGDAASNVAANLGEGALATAVDVSNSASVASMVAVTVEHFGGIDVLCNNAGFGHRGTVVTTDEADWDLLMAVNLKGVFLCSKHAMPYLVASGRGRIVNTSSYTALVGIPDRAAYVASKGAISSLTRAMAIDHVSGNVRVNAVAPGTVSSPLIDGVIAAAADPTATRSEFNQRAPMNRMGAPSEIAEAIAWLASDRSSFATGSVLTIDGGSSAW</sequence>
<dbReference type="PRINTS" id="PR00081">
    <property type="entry name" value="GDHRDH"/>
</dbReference>
<dbReference type="PROSITE" id="PS00061">
    <property type="entry name" value="ADH_SHORT"/>
    <property type="match status" value="1"/>
</dbReference>
<keyword evidence="2" id="KW-0560">Oxidoreductase</keyword>
<organism evidence="3 4">
    <name type="scientific">Microbacterium rhizosphaerae</name>
    <dbReference type="NCBI Taxonomy" id="1678237"/>
    <lineage>
        <taxon>Bacteria</taxon>
        <taxon>Bacillati</taxon>
        <taxon>Actinomycetota</taxon>
        <taxon>Actinomycetes</taxon>
        <taxon>Micrococcales</taxon>
        <taxon>Microbacteriaceae</taxon>
        <taxon>Microbacterium</taxon>
    </lineage>
</organism>
<evidence type="ECO:0000256" key="2">
    <source>
        <dbReference type="ARBA" id="ARBA00023002"/>
    </source>
</evidence>
<dbReference type="InterPro" id="IPR020904">
    <property type="entry name" value="Sc_DH/Rdtase_CS"/>
</dbReference>
<accession>A0ABZ0SKP4</accession>
<dbReference type="NCBIfam" id="NF005559">
    <property type="entry name" value="PRK07231.1"/>
    <property type="match status" value="1"/>
</dbReference>
<proteinExistence type="inferred from homology"/>
<dbReference type="Gene3D" id="3.40.50.720">
    <property type="entry name" value="NAD(P)-binding Rossmann-like Domain"/>
    <property type="match status" value="1"/>
</dbReference>
<evidence type="ECO:0000313" key="3">
    <source>
        <dbReference type="EMBL" id="WPR89678.1"/>
    </source>
</evidence>
<dbReference type="Proteomes" id="UP001323798">
    <property type="component" value="Chromosome"/>
</dbReference>
<dbReference type="CDD" id="cd05233">
    <property type="entry name" value="SDR_c"/>
    <property type="match status" value="1"/>
</dbReference>
<keyword evidence="4" id="KW-1185">Reference proteome</keyword>
<reference evidence="3 4" key="1">
    <citation type="submission" date="2023-11" db="EMBL/GenBank/DDBJ databases">
        <title>Genome sequence of Microbacterium rhizosphaerae KACC 19337.</title>
        <authorList>
            <person name="Choi H."/>
            <person name="Kim S."/>
            <person name="Kim Y."/>
            <person name="Kwon S.-W."/>
            <person name="Heo J."/>
        </authorList>
    </citation>
    <scope>NUCLEOTIDE SEQUENCE [LARGE SCALE GENOMIC DNA]</scope>
    <source>
        <strain evidence="3 4">KACC 19337</strain>
    </source>
</reference>
<dbReference type="SUPFAM" id="SSF51735">
    <property type="entry name" value="NAD(P)-binding Rossmann-fold domains"/>
    <property type="match status" value="1"/>
</dbReference>
<dbReference type="EMBL" id="CP139368">
    <property type="protein sequence ID" value="WPR89678.1"/>
    <property type="molecule type" value="Genomic_DNA"/>
</dbReference>